<organism evidence="2 3">
    <name type="scientific">Streptomyces calidiresistens</name>
    <dbReference type="NCBI Taxonomy" id="1485586"/>
    <lineage>
        <taxon>Bacteria</taxon>
        <taxon>Bacillati</taxon>
        <taxon>Actinomycetota</taxon>
        <taxon>Actinomycetes</taxon>
        <taxon>Kitasatosporales</taxon>
        <taxon>Streptomycetaceae</taxon>
        <taxon>Streptomyces</taxon>
    </lineage>
</organism>
<dbReference type="Proteomes" id="UP000530234">
    <property type="component" value="Unassembled WGS sequence"/>
</dbReference>
<evidence type="ECO:0000256" key="1">
    <source>
        <dbReference type="SAM" id="MobiDB-lite"/>
    </source>
</evidence>
<proteinExistence type="predicted"/>
<protein>
    <submittedName>
        <fullName evidence="2">Uncharacterized protein</fullName>
    </submittedName>
</protein>
<keyword evidence="3" id="KW-1185">Reference proteome</keyword>
<accession>A0A7W3XXS7</accession>
<dbReference type="RefSeq" id="WP_182665378.1">
    <property type="nucleotide sequence ID" value="NZ_VKHS01000459.1"/>
</dbReference>
<gene>
    <name evidence="2" type="ORF">FOE67_17310</name>
</gene>
<feature type="compositionally biased region" description="Acidic residues" evidence="1">
    <location>
        <begin position="60"/>
        <end position="72"/>
    </location>
</feature>
<dbReference type="EMBL" id="VKHS01000459">
    <property type="protein sequence ID" value="MBB0231218.1"/>
    <property type="molecule type" value="Genomic_DNA"/>
</dbReference>
<dbReference type="AlphaFoldDB" id="A0A7W3XXS7"/>
<feature type="compositionally biased region" description="Low complexity" evidence="1">
    <location>
        <begin position="44"/>
        <end position="59"/>
    </location>
</feature>
<reference evidence="3" key="1">
    <citation type="submission" date="2019-10" db="EMBL/GenBank/DDBJ databases">
        <title>Streptomyces sp. nov., a novel actinobacterium isolated from alkaline environment.</title>
        <authorList>
            <person name="Golinska P."/>
        </authorList>
    </citation>
    <scope>NUCLEOTIDE SEQUENCE [LARGE SCALE GENOMIC DNA]</scope>
    <source>
        <strain evidence="3">DSM 42108</strain>
    </source>
</reference>
<sequence>MNQAARRFGRTLALVLPVVLVLSGTLAVANVPWSGATDTTVLPAGAGEYGPPAAGAAPEEAPEADAAPEAEAAEAGPAPEEALLELLLDELRRTDPGVALTTLQWEVERNPALAEHCPSLARELGRAAVVKYGSAELAHRHARPVCDTSFAIGVTEER</sequence>
<name>A0A7W3XXS7_9ACTN</name>
<comment type="caution">
    <text evidence="2">The sequence shown here is derived from an EMBL/GenBank/DDBJ whole genome shotgun (WGS) entry which is preliminary data.</text>
</comment>
<evidence type="ECO:0000313" key="3">
    <source>
        <dbReference type="Proteomes" id="UP000530234"/>
    </source>
</evidence>
<evidence type="ECO:0000313" key="2">
    <source>
        <dbReference type="EMBL" id="MBB0231218.1"/>
    </source>
</evidence>
<feature type="region of interest" description="Disordered" evidence="1">
    <location>
        <begin position="44"/>
        <end position="79"/>
    </location>
</feature>